<dbReference type="NCBIfam" id="TIGR00089">
    <property type="entry name" value="MiaB/RimO family radical SAM methylthiotransferase"/>
    <property type="match status" value="1"/>
</dbReference>
<dbReference type="FunFam" id="3.80.30.20:FF:000001">
    <property type="entry name" value="tRNA-2-methylthio-N(6)-dimethylallyladenosine synthase 2"/>
    <property type="match status" value="1"/>
</dbReference>
<dbReference type="InterPro" id="IPR006638">
    <property type="entry name" value="Elp3/MiaA/NifB-like_rSAM"/>
</dbReference>
<reference evidence="15 16" key="1">
    <citation type="journal article" date="2016" name="Int. J. Syst. Evol. Microbiol.">
        <title>Desulfotomaculum ferrireducens sp. nov., a moderately thermophilic sulfate-reducing and dissimilatory Fe(III)-reducing bacterium isolated from compost.</title>
        <authorList>
            <person name="Yang G."/>
            <person name="Guo J."/>
            <person name="Zhuang L."/>
            <person name="Yuan Y."/>
            <person name="Zhou S."/>
        </authorList>
    </citation>
    <scope>NUCLEOTIDE SEQUENCE [LARGE SCALE GENOMIC DNA]</scope>
    <source>
        <strain evidence="15 16">GSS09</strain>
    </source>
</reference>
<dbReference type="SMART" id="SM00729">
    <property type="entry name" value="Elp3"/>
    <property type="match status" value="1"/>
</dbReference>
<dbReference type="InterPro" id="IPR058240">
    <property type="entry name" value="rSAM_sf"/>
</dbReference>
<proteinExistence type="inferred from homology"/>
<evidence type="ECO:0000256" key="11">
    <source>
        <dbReference type="HAMAP-Rule" id="MF_01864"/>
    </source>
</evidence>
<keyword evidence="3 11" id="KW-0963">Cytoplasm</keyword>
<dbReference type="KEGG" id="dfg:B0537_09345"/>
<dbReference type="SFLD" id="SFLDG01061">
    <property type="entry name" value="methylthiotransferase"/>
    <property type="match status" value="1"/>
</dbReference>
<dbReference type="Gene3D" id="3.80.30.20">
    <property type="entry name" value="tm_1862 like domain"/>
    <property type="match status" value="1"/>
</dbReference>
<organism evidence="15 16">
    <name type="scientific">Desulforamulus ferrireducens</name>
    <dbReference type="NCBI Taxonomy" id="1833852"/>
    <lineage>
        <taxon>Bacteria</taxon>
        <taxon>Bacillati</taxon>
        <taxon>Bacillota</taxon>
        <taxon>Clostridia</taxon>
        <taxon>Eubacteriales</taxon>
        <taxon>Peptococcaceae</taxon>
        <taxon>Desulforamulus</taxon>
    </lineage>
</organism>
<keyword evidence="2 11" id="KW-0004">4Fe-4S</keyword>
<evidence type="ECO:0000256" key="2">
    <source>
        <dbReference type="ARBA" id="ARBA00022485"/>
    </source>
</evidence>
<dbReference type="SFLD" id="SFLDF00273">
    <property type="entry name" value="(dimethylallyl)adenosine_tRNA"/>
    <property type="match status" value="1"/>
</dbReference>
<evidence type="ECO:0000259" key="14">
    <source>
        <dbReference type="PROSITE" id="PS51918"/>
    </source>
</evidence>
<evidence type="ECO:0000256" key="10">
    <source>
        <dbReference type="ARBA" id="ARBA00033765"/>
    </source>
</evidence>
<dbReference type="InterPro" id="IPR005839">
    <property type="entry name" value="Methylthiotransferase"/>
</dbReference>
<name>A0A1S6IWX3_9FIRM</name>
<keyword evidence="5 11" id="KW-0949">S-adenosyl-L-methionine</keyword>
<feature type="binding site" evidence="11">
    <location>
        <position position="97"/>
    </location>
    <ligand>
        <name>[4Fe-4S] cluster</name>
        <dbReference type="ChEBI" id="CHEBI:49883"/>
        <label>1</label>
    </ligand>
</feature>
<comment type="subunit">
    <text evidence="11">Monomer.</text>
</comment>
<dbReference type="SUPFAM" id="SSF102114">
    <property type="entry name" value="Radical SAM enzymes"/>
    <property type="match status" value="1"/>
</dbReference>
<dbReference type="EMBL" id="CP019698">
    <property type="protein sequence ID" value="AQS59270.1"/>
    <property type="molecule type" value="Genomic_DNA"/>
</dbReference>
<evidence type="ECO:0000256" key="3">
    <source>
        <dbReference type="ARBA" id="ARBA00022490"/>
    </source>
</evidence>
<accession>A0A1S6IWX3</accession>
<dbReference type="GO" id="GO:0051539">
    <property type="term" value="F:4 iron, 4 sulfur cluster binding"/>
    <property type="evidence" value="ECO:0007669"/>
    <property type="project" value="UniProtKB-UniRule"/>
</dbReference>
<dbReference type="AlphaFoldDB" id="A0A1S6IWX3"/>
<evidence type="ECO:0000259" key="12">
    <source>
        <dbReference type="PROSITE" id="PS50926"/>
    </source>
</evidence>
<dbReference type="CDD" id="cd01335">
    <property type="entry name" value="Radical_SAM"/>
    <property type="match status" value="1"/>
</dbReference>
<dbReference type="Pfam" id="PF01938">
    <property type="entry name" value="TRAM"/>
    <property type="match status" value="1"/>
</dbReference>
<dbReference type="InterPro" id="IPR013848">
    <property type="entry name" value="Methylthiotransferase_N"/>
</dbReference>
<dbReference type="SFLD" id="SFLDG01082">
    <property type="entry name" value="B12-binding_domain_containing"/>
    <property type="match status" value="1"/>
</dbReference>
<keyword evidence="8 11" id="KW-0408">Iron</keyword>
<evidence type="ECO:0000256" key="9">
    <source>
        <dbReference type="ARBA" id="ARBA00023014"/>
    </source>
</evidence>
<dbReference type="OrthoDB" id="9805215at2"/>
<dbReference type="HAMAP" id="MF_01864">
    <property type="entry name" value="tRNA_metthiotr_MiaB"/>
    <property type="match status" value="1"/>
</dbReference>
<dbReference type="RefSeq" id="WP_077714340.1">
    <property type="nucleotide sequence ID" value="NZ_CP019698.1"/>
</dbReference>
<evidence type="ECO:0000256" key="4">
    <source>
        <dbReference type="ARBA" id="ARBA00022679"/>
    </source>
</evidence>
<dbReference type="Proteomes" id="UP000189464">
    <property type="component" value="Chromosome"/>
</dbReference>
<keyword evidence="6 11" id="KW-0819">tRNA processing</keyword>
<dbReference type="SFLD" id="SFLDS00029">
    <property type="entry name" value="Radical_SAM"/>
    <property type="match status" value="1"/>
</dbReference>
<evidence type="ECO:0000256" key="1">
    <source>
        <dbReference type="ARBA" id="ARBA00003234"/>
    </source>
</evidence>
<comment type="catalytic activity">
    <reaction evidence="11">
        <text>N(6)-dimethylallyladenosine(37) in tRNA + (sulfur carrier)-SH + AH2 + 2 S-adenosyl-L-methionine = 2-methylsulfanyl-N(6)-dimethylallyladenosine(37) in tRNA + (sulfur carrier)-H + 5'-deoxyadenosine + L-methionine + A + S-adenosyl-L-homocysteine + 2 H(+)</text>
        <dbReference type="Rhea" id="RHEA:37067"/>
        <dbReference type="Rhea" id="RHEA-COMP:10375"/>
        <dbReference type="Rhea" id="RHEA-COMP:10376"/>
        <dbReference type="Rhea" id="RHEA-COMP:14737"/>
        <dbReference type="Rhea" id="RHEA-COMP:14739"/>
        <dbReference type="ChEBI" id="CHEBI:13193"/>
        <dbReference type="ChEBI" id="CHEBI:15378"/>
        <dbReference type="ChEBI" id="CHEBI:17319"/>
        <dbReference type="ChEBI" id="CHEBI:17499"/>
        <dbReference type="ChEBI" id="CHEBI:29917"/>
        <dbReference type="ChEBI" id="CHEBI:57844"/>
        <dbReference type="ChEBI" id="CHEBI:57856"/>
        <dbReference type="ChEBI" id="CHEBI:59789"/>
        <dbReference type="ChEBI" id="CHEBI:64428"/>
        <dbReference type="ChEBI" id="CHEBI:74415"/>
        <dbReference type="ChEBI" id="CHEBI:74417"/>
        <dbReference type="EC" id="2.8.4.3"/>
    </reaction>
</comment>
<comment type="subcellular location">
    <subcellularLocation>
        <location evidence="11">Cytoplasm</location>
    </subcellularLocation>
</comment>
<dbReference type="GO" id="GO:0035597">
    <property type="term" value="F:tRNA-2-methylthio-N(6)-dimethylallyladenosine(37) synthase activity"/>
    <property type="evidence" value="ECO:0007669"/>
    <property type="project" value="UniProtKB-EC"/>
</dbReference>
<dbReference type="PROSITE" id="PS51918">
    <property type="entry name" value="RADICAL_SAM"/>
    <property type="match status" value="1"/>
</dbReference>
<feature type="binding site" evidence="11">
    <location>
        <position position="177"/>
    </location>
    <ligand>
        <name>[4Fe-4S] cluster</name>
        <dbReference type="ChEBI" id="CHEBI:49883"/>
        <label>2</label>
        <note>4Fe-4S-S-AdoMet</note>
    </ligand>
</feature>
<dbReference type="Pfam" id="PF00919">
    <property type="entry name" value="UPF0004"/>
    <property type="match status" value="1"/>
</dbReference>
<dbReference type="GO" id="GO:0005829">
    <property type="term" value="C:cytosol"/>
    <property type="evidence" value="ECO:0007669"/>
    <property type="project" value="TreeGrafter"/>
</dbReference>
<evidence type="ECO:0000313" key="15">
    <source>
        <dbReference type="EMBL" id="AQS59270.1"/>
    </source>
</evidence>
<feature type="domain" description="TRAM" evidence="12">
    <location>
        <begin position="391"/>
        <end position="454"/>
    </location>
</feature>
<comment type="function">
    <text evidence="1 11">Catalyzes the methylthiolation of N6-(dimethylallyl)adenosine (i(6)A), leading to the formation of 2-methylthio-N6-(dimethylallyl)adenosine (ms(2)i(6)A) at position 37 in tRNAs that read codons beginning with uridine.</text>
</comment>
<gene>
    <name evidence="11" type="primary">miaB</name>
    <name evidence="15" type="ORF">B0537_09345</name>
</gene>
<feature type="binding site" evidence="11">
    <location>
        <position position="63"/>
    </location>
    <ligand>
        <name>[4Fe-4S] cluster</name>
        <dbReference type="ChEBI" id="CHEBI:49883"/>
        <label>1</label>
    </ligand>
</feature>
<feature type="binding site" evidence="11">
    <location>
        <position position="180"/>
    </location>
    <ligand>
        <name>[4Fe-4S] cluster</name>
        <dbReference type="ChEBI" id="CHEBI:49883"/>
        <label>2</label>
        <note>4Fe-4S-S-AdoMet</note>
    </ligand>
</feature>
<evidence type="ECO:0000256" key="8">
    <source>
        <dbReference type="ARBA" id="ARBA00023004"/>
    </source>
</evidence>
<feature type="binding site" evidence="11">
    <location>
        <position position="27"/>
    </location>
    <ligand>
        <name>[4Fe-4S] cluster</name>
        <dbReference type="ChEBI" id="CHEBI:49883"/>
        <label>1</label>
    </ligand>
</feature>
<dbReference type="PANTHER" id="PTHR43020:SF2">
    <property type="entry name" value="MITOCHONDRIAL TRNA METHYLTHIOTRANSFERASE CDK5RAP1"/>
    <property type="match status" value="1"/>
</dbReference>
<feature type="domain" description="Radical SAM core" evidence="14">
    <location>
        <begin position="159"/>
        <end position="388"/>
    </location>
</feature>
<dbReference type="InterPro" id="IPR020612">
    <property type="entry name" value="Methylthiotransferase_CS"/>
</dbReference>
<dbReference type="FunFam" id="3.40.50.12160:FF:000006">
    <property type="entry name" value="tRNA-2-methylthio-N(6)-dimethylallyladenosine synthase"/>
    <property type="match status" value="1"/>
</dbReference>
<keyword evidence="7 11" id="KW-0479">Metal-binding</keyword>
<feature type="binding site" evidence="11">
    <location>
        <position position="173"/>
    </location>
    <ligand>
        <name>[4Fe-4S] cluster</name>
        <dbReference type="ChEBI" id="CHEBI:49883"/>
        <label>2</label>
        <note>4Fe-4S-S-AdoMet</note>
    </ligand>
</feature>
<comment type="cofactor">
    <cofactor evidence="11">
        <name>[4Fe-4S] cluster</name>
        <dbReference type="ChEBI" id="CHEBI:49883"/>
    </cofactor>
    <text evidence="11">Binds 2 [4Fe-4S] clusters. One cluster is coordinated with 3 cysteines and an exchangeable S-adenosyl-L-methionine.</text>
</comment>
<comment type="similarity">
    <text evidence="11">Belongs to the methylthiotransferase family. MiaB subfamily.</text>
</comment>
<feature type="domain" description="MTTase N-terminal" evidence="13">
    <location>
        <begin position="18"/>
        <end position="136"/>
    </location>
</feature>
<dbReference type="Gene3D" id="3.40.50.12160">
    <property type="entry name" value="Methylthiotransferase, N-terminal domain"/>
    <property type="match status" value="1"/>
</dbReference>
<dbReference type="Pfam" id="PF04055">
    <property type="entry name" value="Radical_SAM"/>
    <property type="match status" value="1"/>
</dbReference>
<evidence type="ECO:0000313" key="16">
    <source>
        <dbReference type="Proteomes" id="UP000189464"/>
    </source>
</evidence>
<dbReference type="InterPro" id="IPR006463">
    <property type="entry name" value="MiaB_methiolase"/>
</dbReference>
<dbReference type="PROSITE" id="PS50926">
    <property type="entry name" value="TRAM"/>
    <property type="match status" value="1"/>
</dbReference>
<sequence length="454" mass="51856">MAEKIQYKSPVHNVNGTKKYMLTSFGCQMNERDAESLSGMLEDMGYQPTDSQSEADIILLNTCCVRETAESKVFGLLGRLRKLKTAKPDLILGVCGCMPQQEDVAKRIRHSFPFVDLIFGTHNIHELPRMIHQVQENQEAVLEVWASEKGIAENIPVRRKDKLKAWVTIMYGCNNFCTYCIVPYVRGRERSRTPEDIMREIKELVQEGYKEVTLLGQNVNSYGKDLEQNYRFADLLLDLDKIEGLERIRFMTSHPRDFDDRLIEVVAGAQKICEHYHLPAQAGSNRILKAMNRGYTREQYLELIKKIKKAVPHASITADLMVGFPGETEEDFQDTLDLVRQVRYDSAFTFVYNIRSGTPAAKMEQVPEEVKSERIQRLIELQNQISLENNQADEGKVMEVLVEGETKNNPDRLAGRTRTNKLVVFKGPLELTGSLVQVKIIKGRLNLLEGELVQ</sequence>
<evidence type="ECO:0000256" key="7">
    <source>
        <dbReference type="ARBA" id="ARBA00022723"/>
    </source>
</evidence>
<dbReference type="InterPro" id="IPR038135">
    <property type="entry name" value="Methylthiotransferase_N_sf"/>
</dbReference>
<dbReference type="PANTHER" id="PTHR43020">
    <property type="entry name" value="CDK5 REGULATORY SUBUNIT-ASSOCIATED PROTEIN 1"/>
    <property type="match status" value="1"/>
</dbReference>
<dbReference type="InterPro" id="IPR007197">
    <property type="entry name" value="rSAM"/>
</dbReference>
<dbReference type="PROSITE" id="PS51449">
    <property type="entry name" value="MTTASE_N"/>
    <property type="match status" value="1"/>
</dbReference>
<dbReference type="GO" id="GO:0046872">
    <property type="term" value="F:metal ion binding"/>
    <property type="evidence" value="ECO:0007669"/>
    <property type="project" value="UniProtKB-KW"/>
</dbReference>
<protein>
    <recommendedName>
        <fullName evidence="10 11">tRNA-2-methylthio-N(6)-dimethylallyladenosine synthase</fullName>
        <ecNumber evidence="10 11">2.8.4.3</ecNumber>
    </recommendedName>
    <alternativeName>
        <fullName evidence="11">(Dimethylallyl)adenosine tRNA methylthiotransferase MiaB</fullName>
    </alternativeName>
    <alternativeName>
        <fullName evidence="11">tRNA-i(6)A37 methylthiotransferase</fullName>
    </alternativeName>
</protein>
<dbReference type="EC" id="2.8.4.3" evidence="10 11"/>
<keyword evidence="9 11" id="KW-0411">Iron-sulfur</keyword>
<dbReference type="PROSITE" id="PS01278">
    <property type="entry name" value="MTTASE_RADICAL"/>
    <property type="match status" value="1"/>
</dbReference>
<keyword evidence="4 11" id="KW-0808">Transferase</keyword>
<evidence type="ECO:0000259" key="13">
    <source>
        <dbReference type="PROSITE" id="PS51449"/>
    </source>
</evidence>
<dbReference type="STRING" id="1833852.B0537_09345"/>
<evidence type="ECO:0000256" key="5">
    <source>
        <dbReference type="ARBA" id="ARBA00022691"/>
    </source>
</evidence>
<keyword evidence="16" id="KW-1185">Reference proteome</keyword>
<evidence type="ECO:0000256" key="6">
    <source>
        <dbReference type="ARBA" id="ARBA00022694"/>
    </source>
</evidence>
<dbReference type="InterPro" id="IPR023404">
    <property type="entry name" value="rSAM_horseshoe"/>
</dbReference>
<dbReference type="InterPro" id="IPR002792">
    <property type="entry name" value="TRAM_dom"/>
</dbReference>
<dbReference type="NCBIfam" id="TIGR01574">
    <property type="entry name" value="miaB-methiolase"/>
    <property type="match status" value="1"/>
</dbReference>